<evidence type="ECO:0000256" key="1">
    <source>
        <dbReference type="ARBA" id="ARBA00022473"/>
    </source>
</evidence>
<name>A0A9J2Q029_ASCLU</name>
<dbReference type="PANTHER" id="PTHR11208">
    <property type="entry name" value="RNA-BINDING PROTEIN RELATED"/>
    <property type="match status" value="1"/>
</dbReference>
<dbReference type="AlphaFoldDB" id="A0A9J2Q029"/>
<dbReference type="InterPro" id="IPR036612">
    <property type="entry name" value="KH_dom_type_1_sf"/>
</dbReference>
<organism evidence="4 5">
    <name type="scientific">Ascaris lumbricoides</name>
    <name type="common">Giant roundworm</name>
    <dbReference type="NCBI Taxonomy" id="6252"/>
    <lineage>
        <taxon>Eukaryota</taxon>
        <taxon>Metazoa</taxon>
        <taxon>Ecdysozoa</taxon>
        <taxon>Nematoda</taxon>
        <taxon>Chromadorea</taxon>
        <taxon>Rhabditida</taxon>
        <taxon>Spirurina</taxon>
        <taxon>Ascaridomorpha</taxon>
        <taxon>Ascaridoidea</taxon>
        <taxon>Ascarididae</taxon>
        <taxon>Ascaris</taxon>
    </lineage>
</organism>
<dbReference type="SMART" id="SM00322">
    <property type="entry name" value="KH"/>
    <property type="match status" value="1"/>
</dbReference>
<dbReference type="GO" id="GO:0005634">
    <property type="term" value="C:nucleus"/>
    <property type="evidence" value="ECO:0007669"/>
    <property type="project" value="TreeGrafter"/>
</dbReference>
<dbReference type="InterPro" id="IPR045071">
    <property type="entry name" value="BBP-like"/>
</dbReference>
<keyword evidence="1" id="KW-0217">Developmental protein</keyword>
<evidence type="ECO:0000259" key="3">
    <source>
        <dbReference type="SMART" id="SM00322"/>
    </source>
</evidence>
<keyword evidence="2" id="KW-0694">RNA-binding</keyword>
<dbReference type="InterPro" id="IPR004087">
    <property type="entry name" value="KH_dom"/>
</dbReference>
<dbReference type="Proteomes" id="UP000036681">
    <property type="component" value="Unplaced"/>
</dbReference>
<evidence type="ECO:0000256" key="2">
    <source>
        <dbReference type="ARBA" id="ARBA00022884"/>
    </source>
</evidence>
<dbReference type="Gene3D" id="3.30.1370.10">
    <property type="entry name" value="K Homology domain, type 1"/>
    <property type="match status" value="1"/>
</dbReference>
<dbReference type="PANTHER" id="PTHR11208:SF125">
    <property type="entry name" value="KH DOMAIN-CONTAINING RNA-BINDING PROTEIN QKI"/>
    <property type="match status" value="1"/>
</dbReference>
<dbReference type="GO" id="GO:0048024">
    <property type="term" value="P:regulation of mRNA splicing, via spliceosome"/>
    <property type="evidence" value="ECO:0007669"/>
    <property type="project" value="TreeGrafter"/>
</dbReference>
<dbReference type="InterPro" id="IPR032377">
    <property type="entry name" value="STAR_dimer"/>
</dbReference>
<dbReference type="Gene3D" id="1.20.5.4010">
    <property type="match status" value="1"/>
</dbReference>
<reference evidence="5" key="1">
    <citation type="submission" date="2023-03" db="UniProtKB">
        <authorList>
            <consortium name="WormBaseParasite"/>
        </authorList>
    </citation>
    <scope>IDENTIFICATION</scope>
</reference>
<dbReference type="FunFam" id="3.30.1370.10:FF:000028">
    <property type="entry name" value="protein quaking isoform X2"/>
    <property type="match status" value="1"/>
</dbReference>
<evidence type="ECO:0000313" key="5">
    <source>
        <dbReference type="WBParaSite" id="ALUE_0001481901-mRNA-1"/>
    </source>
</evidence>
<dbReference type="Pfam" id="PF16544">
    <property type="entry name" value="STAR_dimer"/>
    <property type="match status" value="1"/>
</dbReference>
<feature type="domain" description="K Homology" evidence="3">
    <location>
        <begin position="120"/>
        <end position="216"/>
    </location>
</feature>
<proteinExistence type="predicted"/>
<evidence type="ECO:0000313" key="4">
    <source>
        <dbReference type="Proteomes" id="UP000036681"/>
    </source>
</evidence>
<dbReference type="Pfam" id="PF22675">
    <property type="entry name" value="KH-I_KHDC4-BBP"/>
    <property type="match status" value="1"/>
</dbReference>
<protein>
    <submittedName>
        <fullName evidence="5">K Homology domain-containing protein</fullName>
    </submittedName>
</protein>
<keyword evidence="4" id="KW-1185">Reference proteome</keyword>
<dbReference type="WBParaSite" id="ALUE_0001481901-mRNA-1">
    <property type="protein sequence ID" value="ALUE_0001481901-mRNA-1"/>
    <property type="gene ID" value="ALUE_0001481901"/>
</dbReference>
<dbReference type="SUPFAM" id="SSF54791">
    <property type="entry name" value="Eukaryotic type KH-domain (KH-domain type I)"/>
    <property type="match status" value="1"/>
</dbReference>
<accession>A0A9J2Q029</accession>
<dbReference type="InterPro" id="IPR055256">
    <property type="entry name" value="KH_1_KHDC4/BBP-like"/>
</dbReference>
<sequence length="379" mass="42667">MDVSSLQSYNPFGQPLVKIMAGFEAYRMYEDQKMLKKSFFTPRSDRDSLTNPEEMSTTECMMEYLANLVKEKRRLGPFIHLFANIERLADKEISRVRTMLFRCNFAIEKIDLPEPEGEVVIAQEKVYIPCKEHPDYNFIGRILGPRGMTAKQLERETGCKIMVRGRGSMRDHRKEEENRGKPKWEHLDDDLHVLIQCEDTPNRVYLKLKNGVEQINKLLVPNREGIDDLKRSQLLELAIINGTYRSMKQPLPGPQLIAPVALVSPIRQPTTAIPTQPIFVSPADSPITPSSSIGSAPAMNSFMQSPNIDYNVLMNQLSFDTALASFSMGGENQSHTSTFPSATSLINTAPLPDPLQSYLVDPSIITPPASISSDRHTNI</sequence>
<dbReference type="GO" id="GO:0003729">
    <property type="term" value="F:mRNA binding"/>
    <property type="evidence" value="ECO:0007669"/>
    <property type="project" value="TreeGrafter"/>
</dbReference>